<feature type="domain" description="RNA polymerase III subunit Rpc25" evidence="8">
    <location>
        <begin position="90"/>
        <end position="237"/>
    </location>
</feature>
<feature type="compositionally biased region" description="Polar residues" evidence="6">
    <location>
        <begin position="201"/>
        <end position="214"/>
    </location>
</feature>
<evidence type="ECO:0000256" key="6">
    <source>
        <dbReference type="SAM" id="MobiDB-lite"/>
    </source>
</evidence>
<comment type="similarity">
    <text evidence="2">Belongs to the eukaryotic RPB7/RPC8 RNA polymerase subunit family.</text>
</comment>
<evidence type="ECO:0000256" key="2">
    <source>
        <dbReference type="ARBA" id="ARBA00009307"/>
    </source>
</evidence>
<evidence type="ECO:0000256" key="5">
    <source>
        <dbReference type="ARBA" id="ARBA00023242"/>
    </source>
</evidence>
<name>A0A511KE63_RHOTO</name>
<dbReference type="GO" id="GO:0005666">
    <property type="term" value="C:RNA polymerase III complex"/>
    <property type="evidence" value="ECO:0007669"/>
    <property type="project" value="TreeGrafter"/>
</dbReference>
<dbReference type="AlphaFoldDB" id="A0A511KE63"/>
<evidence type="ECO:0000259" key="8">
    <source>
        <dbReference type="Pfam" id="PF08292"/>
    </source>
</evidence>
<dbReference type="Pfam" id="PF03876">
    <property type="entry name" value="SHS2_Rpb7-N"/>
    <property type="match status" value="1"/>
</dbReference>
<dbReference type="Gene3D" id="2.40.50.140">
    <property type="entry name" value="Nucleic acid-binding proteins"/>
    <property type="match status" value="1"/>
</dbReference>
<dbReference type="PANTHER" id="PTHR12709">
    <property type="entry name" value="DNA-DIRECTED RNA POLYMERASE II, III"/>
    <property type="match status" value="1"/>
</dbReference>
<sequence>MFTFCIQKDTVKVEPRDFDKEPAEAIREEIHRRYANKHPLGRAGVIPNVGLCISLLDILSSTEGAVLYGDGCFYYKCEFRLIVFRPYIGEAILGKVKSQSPEGIVVTVGFFDDILIPPNLLPDYSAFDHDRRAFFWLPSDGTEPHRPTIKDLLSSPEDSKLFIGRKDWIRVRVEEEHWDDTSPTSGKSQPPAATGAPGVQGEQQQPSVMDTARTNGKPPYSLICSMAEDGTGVLDWWDEEAEE</sequence>
<dbReference type="InterPro" id="IPR013238">
    <property type="entry name" value="RNA_pol_III_Rbc25"/>
</dbReference>
<proteinExistence type="inferred from homology"/>
<dbReference type="CDD" id="cd04330">
    <property type="entry name" value="RNAP_III_Rpc25_N"/>
    <property type="match status" value="1"/>
</dbReference>
<dbReference type="InterPro" id="IPR005576">
    <property type="entry name" value="Rpb7-like_N"/>
</dbReference>
<dbReference type="Proteomes" id="UP000321518">
    <property type="component" value="Unassembled WGS sequence"/>
</dbReference>
<dbReference type="Gene3D" id="3.30.1490.120">
    <property type="entry name" value="RNA polymerase Rpb7-like, N-terminal domain"/>
    <property type="match status" value="1"/>
</dbReference>
<keyword evidence="3 9" id="KW-0240">DNA-directed RNA polymerase</keyword>
<evidence type="ECO:0000259" key="7">
    <source>
        <dbReference type="Pfam" id="PF03876"/>
    </source>
</evidence>
<dbReference type="SUPFAM" id="SSF50249">
    <property type="entry name" value="Nucleic acid-binding proteins"/>
    <property type="match status" value="1"/>
</dbReference>
<dbReference type="InterPro" id="IPR012340">
    <property type="entry name" value="NA-bd_OB-fold"/>
</dbReference>
<feature type="domain" description="RNA polymerase Rpb7-like N-terminal" evidence="7">
    <location>
        <begin position="8"/>
        <end position="71"/>
    </location>
</feature>
<dbReference type="PANTHER" id="PTHR12709:SF1">
    <property type="entry name" value="DNA-DIRECTED RNA POLYMERASE III SUBUNIT RPC8"/>
    <property type="match status" value="1"/>
</dbReference>
<evidence type="ECO:0000256" key="1">
    <source>
        <dbReference type="ARBA" id="ARBA00004123"/>
    </source>
</evidence>
<evidence type="ECO:0000256" key="4">
    <source>
        <dbReference type="ARBA" id="ARBA00023163"/>
    </source>
</evidence>
<reference evidence="9 10" key="1">
    <citation type="submission" date="2019-07" db="EMBL/GenBank/DDBJ databases">
        <title>Rhodotorula toruloides NBRC10032 genome sequencing.</title>
        <authorList>
            <person name="Shida Y."/>
            <person name="Takaku H."/>
            <person name="Ogasawara W."/>
            <person name="Mori K."/>
        </authorList>
    </citation>
    <scope>NUCLEOTIDE SEQUENCE [LARGE SCALE GENOMIC DNA]</scope>
    <source>
        <strain evidence="9 10">NBRC10032</strain>
    </source>
</reference>
<evidence type="ECO:0000313" key="9">
    <source>
        <dbReference type="EMBL" id="GEM08255.1"/>
    </source>
</evidence>
<comment type="caution">
    <text evidence="9">The sequence shown here is derived from an EMBL/GenBank/DDBJ whole genome shotgun (WGS) entry which is preliminary data.</text>
</comment>
<organism evidence="9 10">
    <name type="scientific">Rhodotorula toruloides</name>
    <name type="common">Yeast</name>
    <name type="synonym">Rhodosporidium toruloides</name>
    <dbReference type="NCBI Taxonomy" id="5286"/>
    <lineage>
        <taxon>Eukaryota</taxon>
        <taxon>Fungi</taxon>
        <taxon>Dikarya</taxon>
        <taxon>Basidiomycota</taxon>
        <taxon>Pucciniomycotina</taxon>
        <taxon>Microbotryomycetes</taxon>
        <taxon>Sporidiobolales</taxon>
        <taxon>Sporidiobolaceae</taxon>
        <taxon>Rhodotorula</taxon>
    </lineage>
</organism>
<dbReference type="OrthoDB" id="10256606at2759"/>
<gene>
    <name evidence="9" type="ORF">Rt10032_c05g2272</name>
</gene>
<evidence type="ECO:0000313" key="10">
    <source>
        <dbReference type="Proteomes" id="UP000321518"/>
    </source>
</evidence>
<dbReference type="EMBL" id="BJWK01000005">
    <property type="protein sequence ID" value="GEM08255.1"/>
    <property type="molecule type" value="Genomic_DNA"/>
</dbReference>
<dbReference type="SUPFAM" id="SSF88798">
    <property type="entry name" value="N-terminal, heterodimerisation domain of RBP7 (RpoE)"/>
    <property type="match status" value="1"/>
</dbReference>
<feature type="region of interest" description="Disordered" evidence="6">
    <location>
        <begin position="176"/>
        <end position="222"/>
    </location>
</feature>
<dbReference type="InterPro" id="IPR045113">
    <property type="entry name" value="Rpb7-like"/>
</dbReference>
<dbReference type="GO" id="GO:0006384">
    <property type="term" value="P:transcription initiation at RNA polymerase III promoter"/>
    <property type="evidence" value="ECO:0007669"/>
    <property type="project" value="TreeGrafter"/>
</dbReference>
<keyword evidence="5" id="KW-0539">Nucleus</keyword>
<comment type="subcellular location">
    <subcellularLocation>
        <location evidence="1">Nucleus</location>
    </subcellularLocation>
</comment>
<keyword evidence="4" id="KW-0804">Transcription</keyword>
<accession>A0A511KE63</accession>
<dbReference type="Pfam" id="PF08292">
    <property type="entry name" value="RNA_pol_Rbc25"/>
    <property type="match status" value="1"/>
</dbReference>
<protein>
    <submittedName>
        <fullName evidence="9">DNA-directed RNA polymerase III subunit RPC8</fullName>
    </submittedName>
</protein>
<dbReference type="InterPro" id="IPR036898">
    <property type="entry name" value="RNA_pol_Rpb7-like_N_sf"/>
</dbReference>
<evidence type="ECO:0000256" key="3">
    <source>
        <dbReference type="ARBA" id="ARBA00022478"/>
    </source>
</evidence>